<dbReference type="InterPro" id="IPR000119">
    <property type="entry name" value="Hist_DNA-bd"/>
</dbReference>
<evidence type="ECO:0000256" key="2">
    <source>
        <dbReference type="ARBA" id="ARBA00010529"/>
    </source>
</evidence>
<dbReference type="GO" id="GO:1990103">
    <property type="term" value="C:DnaA-HU complex"/>
    <property type="evidence" value="ECO:0007669"/>
    <property type="project" value="UniProtKB-ARBA"/>
</dbReference>
<dbReference type="GO" id="GO:0006351">
    <property type="term" value="P:DNA-templated transcription"/>
    <property type="evidence" value="ECO:0007669"/>
    <property type="project" value="UniProtKB-ARBA"/>
</dbReference>
<dbReference type="PANTHER" id="PTHR33175">
    <property type="entry name" value="DNA-BINDING PROTEIN HU"/>
    <property type="match status" value="1"/>
</dbReference>
<reference evidence="6 7" key="1">
    <citation type="submission" date="2016-01" db="EMBL/GenBank/DDBJ databases">
        <authorList>
            <person name="McClelland M."/>
            <person name="Jain A."/>
            <person name="Saraogi P."/>
            <person name="Mendelson R."/>
            <person name="Westerman R."/>
            <person name="SanMiguel P."/>
            <person name="Csonka L."/>
        </authorList>
    </citation>
    <scope>NUCLEOTIDE SEQUENCE [LARGE SCALE GENOMIC DNA]</scope>
    <source>
        <strain evidence="6 7">R-53146</strain>
    </source>
</reference>
<comment type="function">
    <text evidence="1">Histone-like DNA-binding protein which is capable of wrapping DNA to stabilize it, and thus to prevent its denaturation under extreme environmental conditions.</text>
</comment>
<evidence type="ECO:0000256" key="4">
    <source>
        <dbReference type="ARBA" id="ARBA00023125"/>
    </source>
</evidence>
<dbReference type="STRING" id="1586267.GCA_001418685_00317"/>
<dbReference type="SUPFAM" id="SSF47729">
    <property type="entry name" value="IHF-like DNA-binding proteins"/>
    <property type="match status" value="1"/>
</dbReference>
<dbReference type="PANTHER" id="PTHR33175:SF3">
    <property type="entry name" value="DNA-BINDING PROTEIN HU-BETA"/>
    <property type="match status" value="1"/>
</dbReference>
<dbReference type="Gene3D" id="4.10.520.10">
    <property type="entry name" value="IHF-like DNA-binding proteins"/>
    <property type="match status" value="1"/>
</dbReference>
<dbReference type="GO" id="GO:0030261">
    <property type="term" value="P:chromosome condensation"/>
    <property type="evidence" value="ECO:0007669"/>
    <property type="project" value="UniProtKB-KW"/>
</dbReference>
<dbReference type="GO" id="GO:0003677">
    <property type="term" value="F:DNA binding"/>
    <property type="evidence" value="ECO:0007669"/>
    <property type="project" value="UniProtKB-KW"/>
</dbReference>
<evidence type="ECO:0000256" key="5">
    <source>
        <dbReference type="RuleBase" id="RU003939"/>
    </source>
</evidence>
<accession>A0A0X3AMD7</accession>
<protein>
    <submittedName>
        <fullName evidence="6">DNA-binding protein HU-beta</fullName>
    </submittedName>
</protein>
<dbReference type="EMBL" id="FCOR01000002">
    <property type="protein sequence ID" value="CVK15494.1"/>
    <property type="molecule type" value="Genomic_DNA"/>
</dbReference>
<dbReference type="OrthoDB" id="9799835at2"/>
<dbReference type="PROSITE" id="PS00045">
    <property type="entry name" value="HISTONE_LIKE"/>
    <property type="match status" value="1"/>
</dbReference>
<dbReference type="SMART" id="SM00411">
    <property type="entry name" value="BHL"/>
    <property type="match status" value="1"/>
</dbReference>
<dbReference type="Proteomes" id="UP000182761">
    <property type="component" value="Unassembled WGS sequence"/>
</dbReference>
<dbReference type="GO" id="GO:0005829">
    <property type="term" value="C:cytosol"/>
    <property type="evidence" value="ECO:0007669"/>
    <property type="project" value="TreeGrafter"/>
</dbReference>
<dbReference type="GO" id="GO:0006270">
    <property type="term" value="P:DNA replication initiation"/>
    <property type="evidence" value="ECO:0007669"/>
    <property type="project" value="UniProtKB-ARBA"/>
</dbReference>
<dbReference type="Pfam" id="PF00216">
    <property type="entry name" value="Bac_DNA_binding"/>
    <property type="match status" value="1"/>
</dbReference>
<evidence type="ECO:0000256" key="1">
    <source>
        <dbReference type="ARBA" id="ARBA00003819"/>
    </source>
</evidence>
<dbReference type="PRINTS" id="PR01727">
    <property type="entry name" value="DNABINDINGHU"/>
</dbReference>
<dbReference type="InterPro" id="IPR010992">
    <property type="entry name" value="IHF-like_DNA-bd_dom_sf"/>
</dbReference>
<dbReference type="GO" id="GO:0030527">
    <property type="term" value="F:structural constituent of chromatin"/>
    <property type="evidence" value="ECO:0007669"/>
    <property type="project" value="InterPro"/>
</dbReference>
<keyword evidence="3" id="KW-0226">DNA condensation</keyword>
<dbReference type="GO" id="GO:0042802">
    <property type="term" value="F:identical protein binding"/>
    <property type="evidence" value="ECO:0007669"/>
    <property type="project" value="UniProtKB-ARBA"/>
</dbReference>
<organism evidence="6 7">
    <name type="scientific">Apibacter mensalis</name>
    <dbReference type="NCBI Taxonomy" id="1586267"/>
    <lineage>
        <taxon>Bacteria</taxon>
        <taxon>Pseudomonadati</taxon>
        <taxon>Bacteroidota</taxon>
        <taxon>Flavobacteriia</taxon>
        <taxon>Flavobacteriales</taxon>
        <taxon>Weeksellaceae</taxon>
        <taxon>Apibacter</taxon>
    </lineage>
</organism>
<dbReference type="InterPro" id="IPR020816">
    <property type="entry name" value="Histone-like_DNA-bd_CS"/>
</dbReference>
<dbReference type="CDD" id="cd13831">
    <property type="entry name" value="HU"/>
    <property type="match status" value="1"/>
</dbReference>
<evidence type="ECO:0000256" key="3">
    <source>
        <dbReference type="ARBA" id="ARBA00023067"/>
    </source>
</evidence>
<dbReference type="GO" id="GO:1990178">
    <property type="term" value="C:HU-DNA complex"/>
    <property type="evidence" value="ECO:0007669"/>
    <property type="project" value="UniProtKB-ARBA"/>
</dbReference>
<dbReference type="RefSeq" id="WP_055424728.1">
    <property type="nucleotide sequence ID" value="NZ_FCOR01000002.1"/>
</dbReference>
<keyword evidence="4 6" id="KW-0238">DNA-binding</keyword>
<gene>
    <name evidence="6" type="ORF">Ga0061079_10239</name>
</gene>
<comment type="similarity">
    <text evidence="2 5">Belongs to the bacterial histone-like protein family.</text>
</comment>
<name>A0A0X3AMD7_9FLAO</name>
<evidence type="ECO:0000313" key="7">
    <source>
        <dbReference type="Proteomes" id="UP000182761"/>
    </source>
</evidence>
<keyword evidence="7" id="KW-1185">Reference proteome</keyword>
<proteinExistence type="inferred from homology"/>
<dbReference type="FunFam" id="4.10.520.10:FF:000001">
    <property type="entry name" value="DNA-binding protein HU"/>
    <property type="match status" value="1"/>
</dbReference>
<dbReference type="AlphaFoldDB" id="A0A0X3AMD7"/>
<sequence length="90" mass="9478">MNKSELIDAIAADADITKAAAKKALDSFLNNVTNVLKKGDKVTLVGFGTFSVSERSAREGINPQTKAKIKIPSKKVAKFKAGAELSSAVN</sequence>
<evidence type="ECO:0000313" key="6">
    <source>
        <dbReference type="EMBL" id="CVK15494.1"/>
    </source>
</evidence>